<reference evidence="1" key="1">
    <citation type="submission" date="2018-10" db="EMBL/GenBank/DDBJ databases">
        <title>Hidden diversity of soil giant viruses.</title>
        <authorList>
            <person name="Schulz F."/>
            <person name="Alteio L."/>
            <person name="Goudeau D."/>
            <person name="Ryan E.M."/>
            <person name="Malmstrom R.R."/>
            <person name="Blanchard J."/>
            <person name="Woyke T."/>
        </authorList>
    </citation>
    <scope>NUCLEOTIDE SEQUENCE</scope>
    <source>
        <strain evidence="1">HYV1</strain>
    </source>
</reference>
<proteinExistence type="predicted"/>
<dbReference type="EMBL" id="MK072384">
    <property type="protein sequence ID" value="AYV82819.1"/>
    <property type="molecule type" value="Genomic_DNA"/>
</dbReference>
<sequence>MAKLASNARAVKLAAKYGLGVLNITWEDTGRDKYSSLGPNICDFTLSADSELMAMIRKPNYTDITCDTNIDNFNVTVGNEVKDPEKKLARISLRELLSNLPLYTNAKVKPMFLPRDEKILTSAQACILPAQKDGSVEFNPEIASYQSTAGNPAVLVIVVSSNGTSIQVLTDWRQKLYFNDGGMAANFKAQGLTAHRKSKGVTDEAELKKDLSVHEKQDNMLLVFQIPLKQKELYAARYKSLYKSNGIVNECASVSGASMFGLANFEDAILTTGKAHSVFKGTQDLELERDERFPIRVVEQFYKISNTLEIEEKEFALIAEKINNVYLRGGGSGSLVVDGVTPRMTEPGLQKTLSAAAAAEKPLVLS</sequence>
<evidence type="ECO:0000313" key="1">
    <source>
        <dbReference type="EMBL" id="AYV82819.1"/>
    </source>
</evidence>
<gene>
    <name evidence="1" type="ORF">Hyperionvirus2_187</name>
</gene>
<protein>
    <submittedName>
        <fullName evidence="1">Uncharacterized protein</fullName>
    </submittedName>
</protein>
<organism evidence="1">
    <name type="scientific">Hyperionvirus sp</name>
    <dbReference type="NCBI Taxonomy" id="2487770"/>
    <lineage>
        <taxon>Viruses</taxon>
        <taxon>Varidnaviria</taxon>
        <taxon>Bamfordvirae</taxon>
        <taxon>Nucleocytoviricota</taxon>
        <taxon>Megaviricetes</taxon>
        <taxon>Imitervirales</taxon>
        <taxon>Mimiviridae</taxon>
        <taxon>Klosneuvirinae</taxon>
    </lineage>
</organism>
<name>A0A3G5AC01_9VIRU</name>
<accession>A0A3G5AC01</accession>